<dbReference type="InterPro" id="IPR000415">
    <property type="entry name" value="Nitroreductase-like"/>
</dbReference>
<protein>
    <submittedName>
        <fullName evidence="5">Nitroreductase family protein</fullName>
    </submittedName>
</protein>
<comment type="caution">
    <text evidence="5">The sequence shown here is derived from an EMBL/GenBank/DDBJ whole genome shotgun (WGS) entry which is preliminary data.</text>
</comment>
<keyword evidence="2" id="KW-0288">FMN</keyword>
<dbReference type="InterPro" id="IPR029479">
    <property type="entry name" value="Nitroreductase"/>
</dbReference>
<keyword evidence="3" id="KW-0560">Oxidoreductase</keyword>
<dbReference type="Pfam" id="PF00881">
    <property type="entry name" value="Nitroreductase"/>
    <property type="match status" value="1"/>
</dbReference>
<proteinExistence type="predicted"/>
<organism evidence="5 6">
    <name type="scientific">Algoriphagus confluentis</name>
    <dbReference type="NCBI Taxonomy" id="1697556"/>
    <lineage>
        <taxon>Bacteria</taxon>
        <taxon>Pseudomonadati</taxon>
        <taxon>Bacteroidota</taxon>
        <taxon>Cytophagia</taxon>
        <taxon>Cytophagales</taxon>
        <taxon>Cyclobacteriaceae</taxon>
        <taxon>Algoriphagus</taxon>
    </lineage>
</organism>
<accession>A0ABQ6PPN1</accession>
<evidence type="ECO:0000256" key="1">
    <source>
        <dbReference type="ARBA" id="ARBA00022630"/>
    </source>
</evidence>
<reference evidence="5 6" key="1">
    <citation type="submission" date="2023-08" db="EMBL/GenBank/DDBJ databases">
        <title>Draft genome sequence of Algoriphagus confluentis.</title>
        <authorList>
            <person name="Takatani N."/>
            <person name="Hosokawa M."/>
            <person name="Sawabe T."/>
        </authorList>
    </citation>
    <scope>NUCLEOTIDE SEQUENCE [LARGE SCALE GENOMIC DNA]</scope>
    <source>
        <strain evidence="5 6">NBRC 111222</strain>
    </source>
</reference>
<feature type="domain" description="Nitroreductase" evidence="4">
    <location>
        <begin position="38"/>
        <end position="202"/>
    </location>
</feature>
<evidence type="ECO:0000313" key="5">
    <source>
        <dbReference type="EMBL" id="GMQ29938.1"/>
    </source>
</evidence>
<evidence type="ECO:0000259" key="4">
    <source>
        <dbReference type="Pfam" id="PF00881"/>
    </source>
</evidence>
<dbReference type="Proteomes" id="UP001338309">
    <property type="component" value="Unassembled WGS sequence"/>
</dbReference>
<dbReference type="PANTHER" id="PTHR23026">
    <property type="entry name" value="NADPH NITROREDUCTASE"/>
    <property type="match status" value="1"/>
</dbReference>
<dbReference type="InterPro" id="IPR050627">
    <property type="entry name" value="Nitroreductase/BluB"/>
</dbReference>
<dbReference type="SUPFAM" id="SSF55469">
    <property type="entry name" value="FMN-dependent nitroreductase-like"/>
    <property type="match status" value="1"/>
</dbReference>
<sequence>MEKKEINGHLHVRYRRPELTEAELKEKAKQFFQEMNLRRTVREFDSRPVPLEVMENIILTAGTAPSGAHKEPWTFCLISDPDIKKKIREAAEEEERISYSQRMPEDWKADLKPLGTDWEKPFLEEAPYLIVVFKQSYGIQNGEKIQHYYVSESVGIACGLLIAAIHQCGLVTVTHTPSPMNFLSKILNRPENEKPFLLLPVGFAKEETYVPDLQRKSLEEILVRY</sequence>
<gene>
    <name evidence="5" type="ORF">Aconfl_25810</name>
</gene>
<dbReference type="Gene3D" id="3.40.109.10">
    <property type="entry name" value="NADH Oxidase"/>
    <property type="match status" value="1"/>
</dbReference>
<keyword evidence="1" id="KW-0285">Flavoprotein</keyword>
<dbReference type="RefSeq" id="WP_338224652.1">
    <property type="nucleotide sequence ID" value="NZ_BTPD01000008.1"/>
</dbReference>
<evidence type="ECO:0000256" key="2">
    <source>
        <dbReference type="ARBA" id="ARBA00022643"/>
    </source>
</evidence>
<dbReference type="EMBL" id="BTPD01000008">
    <property type="protein sequence ID" value="GMQ29938.1"/>
    <property type="molecule type" value="Genomic_DNA"/>
</dbReference>
<name>A0ABQ6PPN1_9BACT</name>
<keyword evidence="6" id="KW-1185">Reference proteome</keyword>
<evidence type="ECO:0000313" key="6">
    <source>
        <dbReference type="Proteomes" id="UP001338309"/>
    </source>
</evidence>
<dbReference type="PANTHER" id="PTHR23026:SF90">
    <property type="entry name" value="IODOTYROSINE DEIODINASE 1"/>
    <property type="match status" value="1"/>
</dbReference>
<evidence type="ECO:0000256" key="3">
    <source>
        <dbReference type="ARBA" id="ARBA00023002"/>
    </source>
</evidence>
<dbReference type="CDD" id="cd02144">
    <property type="entry name" value="iodotyrosine_dehalogenase"/>
    <property type="match status" value="1"/>
</dbReference>